<gene>
    <name evidence="1" type="ORF">SCUD_LOCUS21816</name>
</gene>
<accession>A0A183L3A8</accession>
<reference evidence="1 2" key="2">
    <citation type="submission" date="2018-11" db="EMBL/GenBank/DDBJ databases">
        <authorList>
            <consortium name="Pathogen Informatics"/>
        </authorList>
    </citation>
    <scope>NUCLEOTIDE SEQUENCE [LARGE SCALE GENOMIC DNA]</scope>
    <source>
        <strain evidence="1">Dakar</strain>
        <strain evidence="2">Dakar, Senegal</strain>
    </source>
</reference>
<dbReference type="Proteomes" id="UP000279833">
    <property type="component" value="Unassembled WGS sequence"/>
</dbReference>
<evidence type="ECO:0000313" key="3">
    <source>
        <dbReference type="WBParaSite" id="SCUD_0002181901-mRNA-1"/>
    </source>
</evidence>
<evidence type="ECO:0000313" key="2">
    <source>
        <dbReference type="Proteomes" id="UP000279833"/>
    </source>
</evidence>
<dbReference type="AlphaFoldDB" id="A0A183L3A8"/>
<organism evidence="3">
    <name type="scientific">Schistosoma curassoni</name>
    <dbReference type="NCBI Taxonomy" id="6186"/>
    <lineage>
        <taxon>Eukaryota</taxon>
        <taxon>Metazoa</taxon>
        <taxon>Spiralia</taxon>
        <taxon>Lophotrochozoa</taxon>
        <taxon>Platyhelminthes</taxon>
        <taxon>Trematoda</taxon>
        <taxon>Digenea</taxon>
        <taxon>Strigeidida</taxon>
        <taxon>Schistosomatoidea</taxon>
        <taxon>Schistosomatidae</taxon>
        <taxon>Schistosoma</taxon>
    </lineage>
</organism>
<keyword evidence="2" id="KW-1185">Reference proteome</keyword>
<reference evidence="3" key="1">
    <citation type="submission" date="2016-06" db="UniProtKB">
        <authorList>
            <consortium name="WormBaseParasite"/>
        </authorList>
    </citation>
    <scope>IDENTIFICATION</scope>
</reference>
<evidence type="ECO:0000313" key="1">
    <source>
        <dbReference type="EMBL" id="VDP76667.1"/>
    </source>
</evidence>
<dbReference type="WBParaSite" id="SCUD_0002181901-mRNA-1">
    <property type="protein sequence ID" value="SCUD_0002181901-mRNA-1"/>
    <property type="gene ID" value="SCUD_0002181901"/>
</dbReference>
<proteinExistence type="predicted"/>
<dbReference type="EMBL" id="UZAK01047538">
    <property type="protein sequence ID" value="VDP76667.1"/>
    <property type="molecule type" value="Genomic_DNA"/>
</dbReference>
<name>A0A183L3A8_9TREM</name>
<sequence length="144" mass="15956">MDRKMKSMSTLSTLSPSNHVSFNDTNLKVNSTPVSPCKFSLNENCNVTKLMTDKLLLGKKCKSLDIERNLKHANKRIQTTDYDNNTISPVSFPRTNQNGGHDNIQLVGDDQGSMFYVDSTNKYLSCTTGSDQKKACNSKSIVGL</sequence>
<protein>
    <submittedName>
        <fullName evidence="3">Ovule protein</fullName>
    </submittedName>
</protein>